<dbReference type="PANTHER" id="PTHR48068">
    <property type="entry name" value="TAF9 RNA POLYMERASE II, TATA BOX-BINDING PROTEIN (TBP)-ASSOCIATED FACTOR"/>
    <property type="match status" value="1"/>
</dbReference>
<dbReference type="EMBL" id="JAMSHJ010000007">
    <property type="protein sequence ID" value="KAI5383943.1"/>
    <property type="molecule type" value="Genomic_DNA"/>
</dbReference>
<dbReference type="InterPro" id="IPR009072">
    <property type="entry name" value="Histone-fold"/>
</dbReference>
<name>A0A9D4VIJ2_PEA</name>
<evidence type="ECO:0000313" key="2">
    <source>
        <dbReference type="Proteomes" id="UP001058974"/>
    </source>
</evidence>
<dbReference type="PANTHER" id="PTHR48068:SF4">
    <property type="entry name" value="TATA-BOX BINDING PROTEIN ASSOCIATED FACTOR 9"/>
    <property type="match status" value="1"/>
</dbReference>
<dbReference type="Gene3D" id="1.10.20.10">
    <property type="entry name" value="Histone, subunit A"/>
    <property type="match status" value="1"/>
</dbReference>
<keyword evidence="2" id="KW-1185">Reference proteome</keyword>
<dbReference type="AlphaFoldDB" id="A0A9D4VIJ2"/>
<dbReference type="InterPro" id="IPR051431">
    <property type="entry name" value="TFIID_subunit_9"/>
</dbReference>
<reference evidence="1 2" key="1">
    <citation type="journal article" date="2022" name="Nat. Genet.">
        <title>Improved pea reference genome and pan-genome highlight genomic features and evolutionary characteristics.</title>
        <authorList>
            <person name="Yang T."/>
            <person name="Liu R."/>
            <person name="Luo Y."/>
            <person name="Hu S."/>
            <person name="Wang D."/>
            <person name="Wang C."/>
            <person name="Pandey M.K."/>
            <person name="Ge S."/>
            <person name="Xu Q."/>
            <person name="Li N."/>
            <person name="Li G."/>
            <person name="Huang Y."/>
            <person name="Saxena R.K."/>
            <person name="Ji Y."/>
            <person name="Li M."/>
            <person name="Yan X."/>
            <person name="He Y."/>
            <person name="Liu Y."/>
            <person name="Wang X."/>
            <person name="Xiang C."/>
            <person name="Varshney R.K."/>
            <person name="Ding H."/>
            <person name="Gao S."/>
            <person name="Zong X."/>
        </authorList>
    </citation>
    <scope>NUCLEOTIDE SEQUENCE [LARGE SCALE GENOMIC DNA]</scope>
    <source>
        <strain evidence="1 2">cv. Zhongwan 6</strain>
    </source>
</reference>
<dbReference type="Proteomes" id="UP001058974">
    <property type="component" value="Chromosome 7"/>
</dbReference>
<dbReference type="GO" id="GO:0051123">
    <property type="term" value="P:RNA polymerase II preinitiation complex assembly"/>
    <property type="evidence" value="ECO:0007669"/>
    <property type="project" value="TreeGrafter"/>
</dbReference>
<organism evidence="1 2">
    <name type="scientific">Pisum sativum</name>
    <name type="common">Garden pea</name>
    <name type="synonym">Lathyrus oleraceus</name>
    <dbReference type="NCBI Taxonomy" id="3888"/>
    <lineage>
        <taxon>Eukaryota</taxon>
        <taxon>Viridiplantae</taxon>
        <taxon>Streptophyta</taxon>
        <taxon>Embryophyta</taxon>
        <taxon>Tracheophyta</taxon>
        <taxon>Spermatophyta</taxon>
        <taxon>Magnoliopsida</taxon>
        <taxon>eudicotyledons</taxon>
        <taxon>Gunneridae</taxon>
        <taxon>Pentapetalae</taxon>
        <taxon>rosids</taxon>
        <taxon>fabids</taxon>
        <taxon>Fabales</taxon>
        <taxon>Fabaceae</taxon>
        <taxon>Papilionoideae</taxon>
        <taxon>50 kb inversion clade</taxon>
        <taxon>NPAAA clade</taxon>
        <taxon>Hologalegina</taxon>
        <taxon>IRL clade</taxon>
        <taxon>Fabeae</taxon>
        <taxon>Lathyrus</taxon>
    </lineage>
</organism>
<proteinExistence type="predicted"/>
<comment type="caution">
    <text evidence="1">The sequence shown here is derived from an EMBL/GenBank/DDBJ whole genome shotgun (WGS) entry which is preliminary data.</text>
</comment>
<dbReference type="GO" id="GO:0016251">
    <property type="term" value="F:RNA polymerase II general transcription initiation factor activity"/>
    <property type="evidence" value="ECO:0007669"/>
    <property type="project" value="TreeGrafter"/>
</dbReference>
<dbReference type="Gramene" id="Psat07G0106800-T1">
    <property type="protein sequence ID" value="KAI5383943.1"/>
    <property type="gene ID" value="KIW84_071068"/>
</dbReference>
<dbReference type="GO" id="GO:0000124">
    <property type="term" value="C:SAGA complex"/>
    <property type="evidence" value="ECO:0007669"/>
    <property type="project" value="TreeGrafter"/>
</dbReference>
<evidence type="ECO:0000313" key="1">
    <source>
        <dbReference type="EMBL" id="KAI5383943.1"/>
    </source>
</evidence>
<sequence length="74" mass="8324">MEDNEEKLSTPLPRDAKIINGLLKSMGVEECEPHVIQISRAMVSANFSFSQPLPREVFLELAKNRNKTPTAKLN</sequence>
<dbReference type="GO" id="GO:0003713">
    <property type="term" value="F:transcription coactivator activity"/>
    <property type="evidence" value="ECO:0007669"/>
    <property type="project" value="TreeGrafter"/>
</dbReference>
<dbReference type="GO" id="GO:0046982">
    <property type="term" value="F:protein heterodimerization activity"/>
    <property type="evidence" value="ECO:0007669"/>
    <property type="project" value="InterPro"/>
</dbReference>
<protein>
    <submittedName>
        <fullName evidence="1">Uncharacterized protein</fullName>
    </submittedName>
</protein>
<gene>
    <name evidence="1" type="ORF">KIW84_071068</name>
</gene>
<dbReference type="GO" id="GO:0005669">
    <property type="term" value="C:transcription factor TFIID complex"/>
    <property type="evidence" value="ECO:0007669"/>
    <property type="project" value="TreeGrafter"/>
</dbReference>
<accession>A0A9D4VIJ2</accession>